<proteinExistence type="predicted"/>
<protein>
    <recommendedName>
        <fullName evidence="5">SH3b domain-containing protein</fullName>
    </recommendedName>
</protein>
<keyword evidence="4" id="KW-1185">Reference proteome</keyword>
<feature type="chain" id="PRO_5012263251" description="SH3b domain-containing protein" evidence="2">
    <location>
        <begin position="27"/>
        <end position="173"/>
    </location>
</feature>
<dbReference type="EMBL" id="MCGQ01000052">
    <property type="protein sequence ID" value="OXY88739.1"/>
    <property type="molecule type" value="Genomic_DNA"/>
</dbReference>
<evidence type="ECO:0000256" key="2">
    <source>
        <dbReference type="SAM" id="SignalP"/>
    </source>
</evidence>
<accession>A0A233RZG3</accession>
<organism evidence="3 4">
    <name type="scientific">Streptomyces diastatochromogenes</name>
    <dbReference type="NCBI Taxonomy" id="42236"/>
    <lineage>
        <taxon>Bacteria</taxon>
        <taxon>Bacillati</taxon>
        <taxon>Actinomycetota</taxon>
        <taxon>Actinomycetes</taxon>
        <taxon>Kitasatosporales</taxon>
        <taxon>Streptomycetaceae</taxon>
        <taxon>Streptomyces</taxon>
    </lineage>
</organism>
<evidence type="ECO:0000256" key="1">
    <source>
        <dbReference type="SAM" id="MobiDB-lite"/>
    </source>
</evidence>
<sequence>MIRRTLKSGVLAIVAVLAFLPTAAGAASASATTTPRPAPSATAQHSTHHTKHHRHHAKRSIHRVHHRRYRTRHIHHLVAPGVARAVAQGMSYRRTLPVLGRVSTHRLRLNVRSGPGTNYRVIGHRHTHRLLTLRCKTYGSGVYGNHVWYRLPHHRGYVSARYVRTGRTAVPWC</sequence>
<reference evidence="3 4" key="1">
    <citation type="submission" date="2016-07" db="EMBL/GenBank/DDBJ databases">
        <title>Draft genome of Streptomyces diastatochromogenes.</title>
        <authorList>
            <person name="Podduturi R."/>
            <person name="Lukassen M.B."/>
            <person name="Clausen N."/>
            <person name="Nielsen J.L."/>
            <person name="Jorgensen N.O."/>
        </authorList>
    </citation>
    <scope>NUCLEOTIDE SEQUENCE [LARGE SCALE GENOMIC DNA]</scope>
    <source>
        <strain evidence="3 4">DSM 40608</strain>
    </source>
</reference>
<evidence type="ECO:0008006" key="5">
    <source>
        <dbReference type="Google" id="ProtNLM"/>
    </source>
</evidence>
<feature type="signal peptide" evidence="2">
    <location>
        <begin position="1"/>
        <end position="26"/>
    </location>
</feature>
<feature type="compositionally biased region" description="Low complexity" evidence="1">
    <location>
        <begin position="29"/>
        <end position="45"/>
    </location>
</feature>
<gene>
    <name evidence="3" type="ORF">BEK98_41645</name>
</gene>
<comment type="caution">
    <text evidence="3">The sequence shown here is derived from an EMBL/GenBank/DDBJ whole genome shotgun (WGS) entry which is preliminary data.</text>
</comment>
<dbReference type="AlphaFoldDB" id="A0A233RZG3"/>
<dbReference type="Gene3D" id="2.30.30.40">
    <property type="entry name" value="SH3 Domains"/>
    <property type="match status" value="1"/>
</dbReference>
<feature type="compositionally biased region" description="Basic residues" evidence="1">
    <location>
        <begin position="46"/>
        <end position="64"/>
    </location>
</feature>
<dbReference type="OrthoDB" id="3482365at2"/>
<evidence type="ECO:0000313" key="3">
    <source>
        <dbReference type="EMBL" id="OXY88739.1"/>
    </source>
</evidence>
<feature type="region of interest" description="Disordered" evidence="1">
    <location>
        <begin position="29"/>
        <end position="64"/>
    </location>
</feature>
<evidence type="ECO:0000313" key="4">
    <source>
        <dbReference type="Proteomes" id="UP000215483"/>
    </source>
</evidence>
<name>A0A233RZG3_STRDA</name>
<keyword evidence="2" id="KW-0732">Signal</keyword>
<dbReference type="RefSeq" id="WP_094222187.1">
    <property type="nucleotide sequence ID" value="NZ_MCGQ01000052.1"/>
</dbReference>
<dbReference type="Proteomes" id="UP000215483">
    <property type="component" value="Unassembled WGS sequence"/>
</dbReference>